<proteinExistence type="predicted"/>
<dbReference type="EMBL" id="QJKJ01001727">
    <property type="protein sequence ID" value="RDY06204.1"/>
    <property type="molecule type" value="Genomic_DNA"/>
</dbReference>
<dbReference type="InterPro" id="IPR021109">
    <property type="entry name" value="Peptidase_aspartic_dom_sf"/>
</dbReference>
<feature type="non-terminal residue" evidence="1">
    <location>
        <position position="1"/>
    </location>
</feature>
<dbReference type="PANTHER" id="PTHR33067:SF15">
    <property type="entry name" value="RNA-DIRECTED DNA POLYMERASE"/>
    <property type="match status" value="1"/>
</dbReference>
<reference evidence="1" key="1">
    <citation type="submission" date="2018-05" db="EMBL/GenBank/DDBJ databases">
        <title>Draft genome of Mucuna pruriens seed.</title>
        <authorList>
            <person name="Nnadi N.E."/>
            <person name="Vos R."/>
            <person name="Hasami M.H."/>
            <person name="Devisetty U.K."/>
            <person name="Aguiy J.C."/>
        </authorList>
    </citation>
    <scope>NUCLEOTIDE SEQUENCE [LARGE SCALE GENOMIC DNA]</scope>
    <source>
        <strain evidence="1">JCA_2017</strain>
    </source>
</reference>
<dbReference type="AlphaFoldDB" id="A0A371HU19"/>
<keyword evidence="2" id="KW-1185">Reference proteome</keyword>
<evidence type="ECO:0000313" key="2">
    <source>
        <dbReference type="Proteomes" id="UP000257109"/>
    </source>
</evidence>
<dbReference type="PANTHER" id="PTHR33067">
    <property type="entry name" value="RNA-DIRECTED DNA POLYMERASE-RELATED"/>
    <property type="match status" value="1"/>
</dbReference>
<dbReference type="CDD" id="cd00303">
    <property type="entry name" value="retropepsin_like"/>
    <property type="match status" value="1"/>
</dbReference>
<sequence>MPSSKYKYLNFGNLEPTGMVIQLANRSVVKPLGILEDVLVQANELIFLANFYVLDMEDEVSRKGSTLILGQPFLMTVKTKIDVHVETLLMEFGDNLVQFNIFEAMKHPTKVHSLFSVNIIDELVDEYMQIGTGSVDFSNFVEIPDQAKVESDFRQLSSHSDKVGQSILTSANQFSPPHSPPTKLKPLPDHLKYAYLDDHQHFRVIIANILNQEQEKHKKAIWWTLVDLPRRRLNPTILDVVKKEVETTCSRDHLSCLGQLMGKSSASGPKEVWDKCYEESVRHKMTFTCLFGTFAYTQMPFGLCNAPITF</sequence>
<comment type="caution">
    <text evidence="1">The sequence shown here is derived from an EMBL/GenBank/DDBJ whole genome shotgun (WGS) entry which is preliminary data.</text>
</comment>
<dbReference type="Gene3D" id="2.40.70.10">
    <property type="entry name" value="Acid Proteases"/>
    <property type="match status" value="1"/>
</dbReference>
<organism evidence="1 2">
    <name type="scientific">Mucuna pruriens</name>
    <name type="common">Velvet bean</name>
    <name type="synonym">Dolichos pruriens</name>
    <dbReference type="NCBI Taxonomy" id="157652"/>
    <lineage>
        <taxon>Eukaryota</taxon>
        <taxon>Viridiplantae</taxon>
        <taxon>Streptophyta</taxon>
        <taxon>Embryophyta</taxon>
        <taxon>Tracheophyta</taxon>
        <taxon>Spermatophyta</taxon>
        <taxon>Magnoliopsida</taxon>
        <taxon>eudicotyledons</taxon>
        <taxon>Gunneridae</taxon>
        <taxon>Pentapetalae</taxon>
        <taxon>rosids</taxon>
        <taxon>fabids</taxon>
        <taxon>Fabales</taxon>
        <taxon>Fabaceae</taxon>
        <taxon>Papilionoideae</taxon>
        <taxon>50 kb inversion clade</taxon>
        <taxon>NPAAA clade</taxon>
        <taxon>indigoferoid/millettioid clade</taxon>
        <taxon>Phaseoleae</taxon>
        <taxon>Mucuna</taxon>
    </lineage>
</organism>
<dbReference type="SUPFAM" id="SSF56672">
    <property type="entry name" value="DNA/RNA polymerases"/>
    <property type="match status" value="1"/>
</dbReference>
<name>A0A371HU19_MUCPR</name>
<dbReference type="Proteomes" id="UP000257109">
    <property type="component" value="Unassembled WGS sequence"/>
</dbReference>
<dbReference type="Gene3D" id="3.10.10.10">
    <property type="entry name" value="HIV Type 1 Reverse Transcriptase, subunit A, domain 1"/>
    <property type="match status" value="1"/>
</dbReference>
<gene>
    <name evidence="1" type="ORF">CR513_09847</name>
</gene>
<accession>A0A371HU19</accession>
<evidence type="ECO:0000313" key="1">
    <source>
        <dbReference type="EMBL" id="RDY06204.1"/>
    </source>
</evidence>
<dbReference type="InterPro" id="IPR043502">
    <property type="entry name" value="DNA/RNA_pol_sf"/>
</dbReference>
<protein>
    <submittedName>
        <fullName evidence="1">Uncharacterized protein</fullName>
    </submittedName>
</protein>